<dbReference type="GO" id="GO:0016301">
    <property type="term" value="F:kinase activity"/>
    <property type="evidence" value="ECO:0007669"/>
    <property type="project" value="InterPro"/>
</dbReference>
<dbReference type="PANTHER" id="PTHR39426">
    <property type="entry name" value="HOMOLOGY TO DEATH-ON-CURING PROTEIN OF PHAGE P1"/>
    <property type="match status" value="1"/>
</dbReference>
<dbReference type="Pfam" id="PF02661">
    <property type="entry name" value="Fic"/>
    <property type="match status" value="1"/>
</dbReference>
<dbReference type="InterPro" id="IPR006440">
    <property type="entry name" value="Doc"/>
</dbReference>
<dbReference type="AlphaFoldDB" id="A0A4R8M2Z4"/>
<dbReference type="InterPro" id="IPR053737">
    <property type="entry name" value="Type_II_TA_Toxin"/>
</dbReference>
<dbReference type="Proteomes" id="UP000295066">
    <property type="component" value="Unassembled WGS sequence"/>
</dbReference>
<dbReference type="PANTHER" id="PTHR39426:SF1">
    <property type="entry name" value="HOMOLOGY TO DEATH-ON-CURING PROTEIN OF PHAGE P1"/>
    <property type="match status" value="1"/>
</dbReference>
<name>A0A4R8M2Z4_9BACT</name>
<comment type="caution">
    <text evidence="2">The sequence shown here is derived from an EMBL/GenBank/DDBJ whole genome shotgun (WGS) entry which is preliminary data.</text>
</comment>
<organism evidence="2 3">
    <name type="scientific">Aminivibrio pyruvatiphilus</name>
    <dbReference type="NCBI Taxonomy" id="1005740"/>
    <lineage>
        <taxon>Bacteria</taxon>
        <taxon>Thermotogati</taxon>
        <taxon>Synergistota</taxon>
        <taxon>Synergistia</taxon>
        <taxon>Synergistales</taxon>
        <taxon>Aminobacteriaceae</taxon>
        <taxon>Aminivibrio</taxon>
    </lineage>
</organism>
<gene>
    <name evidence="2" type="ORF">C8D99_11262</name>
</gene>
<dbReference type="PROSITE" id="PS51459">
    <property type="entry name" value="FIDO"/>
    <property type="match status" value="1"/>
</dbReference>
<dbReference type="NCBIfam" id="TIGR01550">
    <property type="entry name" value="DOC_P1"/>
    <property type="match status" value="1"/>
</dbReference>
<dbReference type="EMBL" id="SORI01000012">
    <property type="protein sequence ID" value="TDY59553.1"/>
    <property type="molecule type" value="Genomic_DNA"/>
</dbReference>
<dbReference type="Gene3D" id="1.20.120.1870">
    <property type="entry name" value="Fic/DOC protein, Fido domain"/>
    <property type="match status" value="1"/>
</dbReference>
<evidence type="ECO:0000313" key="2">
    <source>
        <dbReference type="EMBL" id="TDY59553.1"/>
    </source>
</evidence>
<feature type="domain" description="Fido" evidence="1">
    <location>
        <begin position="9"/>
        <end position="125"/>
    </location>
</feature>
<dbReference type="InterPro" id="IPR003812">
    <property type="entry name" value="Fido"/>
</dbReference>
<dbReference type="SUPFAM" id="SSF140931">
    <property type="entry name" value="Fic-like"/>
    <property type="match status" value="1"/>
</dbReference>
<dbReference type="RefSeq" id="WP_133957947.1">
    <property type="nucleotide sequence ID" value="NZ_SORI01000012.1"/>
</dbReference>
<evidence type="ECO:0000313" key="3">
    <source>
        <dbReference type="Proteomes" id="UP000295066"/>
    </source>
</evidence>
<sequence length="131" mass="15094">MPLPSIEWLCEDEIWEAISSLKEQYENDPICIINFNPIGYILKLEDISYFFEDNILLLASVIIRSIIQGHPLQDGNKRLGMFLGTYFLEKNGILITATDEAFFETAMEMACGNIRVEQLYCWLQTVCSTEE</sequence>
<dbReference type="OrthoDB" id="5539at2"/>
<dbReference type="InterPro" id="IPR036597">
    <property type="entry name" value="Fido-like_dom_sf"/>
</dbReference>
<keyword evidence="3" id="KW-1185">Reference proteome</keyword>
<protein>
    <submittedName>
        <fullName evidence="2">Death-on-curing family protein</fullName>
    </submittedName>
</protein>
<accession>A0A4R8M2Z4</accession>
<reference evidence="2 3" key="1">
    <citation type="submission" date="2019-03" db="EMBL/GenBank/DDBJ databases">
        <title>Genomic Encyclopedia of Type Strains, Phase IV (KMG-IV): sequencing the most valuable type-strain genomes for metagenomic binning, comparative biology and taxonomic classification.</title>
        <authorList>
            <person name="Goeker M."/>
        </authorList>
    </citation>
    <scope>NUCLEOTIDE SEQUENCE [LARGE SCALE GENOMIC DNA]</scope>
    <source>
        <strain evidence="2 3">DSM 25964</strain>
    </source>
</reference>
<proteinExistence type="predicted"/>
<evidence type="ECO:0000259" key="1">
    <source>
        <dbReference type="PROSITE" id="PS51459"/>
    </source>
</evidence>